<dbReference type="PROSITE" id="PS50297">
    <property type="entry name" value="ANK_REP_REGION"/>
    <property type="match status" value="1"/>
</dbReference>
<dbReference type="PROSITE" id="PS50088">
    <property type="entry name" value="ANK_REPEAT"/>
    <property type="match status" value="1"/>
</dbReference>
<dbReference type="SMART" id="SM00248">
    <property type="entry name" value="ANK"/>
    <property type="match status" value="5"/>
</dbReference>
<dbReference type="Proteomes" id="UP001281614">
    <property type="component" value="Unassembled WGS sequence"/>
</dbReference>
<dbReference type="Pfam" id="PF12796">
    <property type="entry name" value="Ank_2"/>
    <property type="match status" value="1"/>
</dbReference>
<proteinExistence type="predicted"/>
<dbReference type="SUPFAM" id="SSF48403">
    <property type="entry name" value="Ankyrin repeat"/>
    <property type="match status" value="1"/>
</dbReference>
<gene>
    <name evidence="4" type="ORF">CKAH01_03077</name>
</gene>
<keyword evidence="5" id="KW-1185">Reference proteome</keyword>
<evidence type="ECO:0000313" key="4">
    <source>
        <dbReference type="EMBL" id="KAK2779729.1"/>
    </source>
</evidence>
<sequence>MSLLGLPNELLQAIAVYCGVDGGGLARANRRLHDNTNDILWQSAIRDEDSFTKITARAVQSGNLKTMKKAATYGANFDLIHSFPFPMYFRNTKSLTKIQKASEFWAPPLHLAVFHGHYEIVEWLLAVQNVDTEAPGRLPCFCRGFQDCDSLSTTAAIFHLDQFPIWSPLHFAICHGHISIAYLLLSHKASTCIMFYASVMEDELRLRRRCVGALNHLGVTLNRYRGFTEGMTALHVATKQGSKSLVTYLVQACGVNINEADDSDFRAIYYALLSQDDTMIQHLASLGADLDRHDLIWENAHLTPLIWALSYGRNAAVSKLLDAGAKTWWTRGRRERRAILNHEFNRHYTYPSAHTSIASREQSTEAMRKVMERTLEEHSSEGTRCFEIAHEIWPALKALARMAPHDWNPSTSFSNTAKKILHNVFGDITNPKSTCYLGRSDKQFERLARRWKRDWISGPTEGNSTE</sequence>
<dbReference type="PANTHER" id="PTHR24198">
    <property type="entry name" value="ANKYRIN REPEAT AND PROTEIN KINASE DOMAIN-CONTAINING PROTEIN"/>
    <property type="match status" value="1"/>
</dbReference>
<dbReference type="PANTHER" id="PTHR24198:SF165">
    <property type="entry name" value="ANKYRIN REPEAT-CONTAINING PROTEIN-RELATED"/>
    <property type="match status" value="1"/>
</dbReference>
<evidence type="ECO:0000256" key="3">
    <source>
        <dbReference type="PROSITE-ProRule" id="PRU00023"/>
    </source>
</evidence>
<feature type="repeat" description="ANK" evidence="3">
    <location>
        <begin position="229"/>
        <end position="262"/>
    </location>
</feature>
<evidence type="ECO:0000313" key="5">
    <source>
        <dbReference type="Proteomes" id="UP001281614"/>
    </source>
</evidence>
<dbReference type="Pfam" id="PF00023">
    <property type="entry name" value="Ank"/>
    <property type="match status" value="2"/>
</dbReference>
<dbReference type="InterPro" id="IPR002110">
    <property type="entry name" value="Ankyrin_rpt"/>
</dbReference>
<accession>A0AAD9YUA5</accession>
<comment type="caution">
    <text evidence="4">The sequence shown here is derived from an EMBL/GenBank/DDBJ whole genome shotgun (WGS) entry which is preliminary data.</text>
</comment>
<keyword evidence="2 3" id="KW-0040">ANK repeat</keyword>
<evidence type="ECO:0000256" key="1">
    <source>
        <dbReference type="ARBA" id="ARBA00022737"/>
    </source>
</evidence>
<evidence type="ECO:0000256" key="2">
    <source>
        <dbReference type="ARBA" id="ARBA00023043"/>
    </source>
</evidence>
<organism evidence="4 5">
    <name type="scientific">Colletotrichum kahawae</name>
    <name type="common">Coffee berry disease fungus</name>
    <dbReference type="NCBI Taxonomy" id="34407"/>
    <lineage>
        <taxon>Eukaryota</taxon>
        <taxon>Fungi</taxon>
        <taxon>Dikarya</taxon>
        <taxon>Ascomycota</taxon>
        <taxon>Pezizomycotina</taxon>
        <taxon>Sordariomycetes</taxon>
        <taxon>Hypocreomycetidae</taxon>
        <taxon>Glomerellales</taxon>
        <taxon>Glomerellaceae</taxon>
        <taxon>Colletotrichum</taxon>
        <taxon>Colletotrichum gloeosporioides species complex</taxon>
    </lineage>
</organism>
<dbReference type="EMBL" id="VYYT01000002">
    <property type="protein sequence ID" value="KAK2779729.1"/>
    <property type="molecule type" value="Genomic_DNA"/>
</dbReference>
<name>A0AAD9YUA5_COLKA</name>
<dbReference type="InterPro" id="IPR036770">
    <property type="entry name" value="Ankyrin_rpt-contain_sf"/>
</dbReference>
<reference evidence="4" key="1">
    <citation type="submission" date="2023-02" db="EMBL/GenBank/DDBJ databases">
        <title>Colletotrichum kahawae CIFC_Que2 genome sequencing and assembly.</title>
        <authorList>
            <person name="Baroncelli R."/>
        </authorList>
    </citation>
    <scope>NUCLEOTIDE SEQUENCE</scope>
    <source>
        <strain evidence="4">CIFC_Que2</strain>
    </source>
</reference>
<dbReference type="AlphaFoldDB" id="A0AAD9YUA5"/>
<dbReference type="Gene3D" id="1.25.40.20">
    <property type="entry name" value="Ankyrin repeat-containing domain"/>
    <property type="match status" value="2"/>
</dbReference>
<protein>
    <submittedName>
        <fullName evidence="4">Ankyrin repeat domain protein</fullName>
    </submittedName>
</protein>
<keyword evidence="1" id="KW-0677">Repeat</keyword>